<name>A0AA36FSV8_9BILA</name>
<feature type="domain" description="Tc3 transposase DNA binding" evidence="3">
    <location>
        <begin position="3"/>
        <end position="51"/>
    </location>
</feature>
<dbReference type="InterPro" id="IPR025898">
    <property type="entry name" value="Tc3_transposase_DNA-bd_dom"/>
</dbReference>
<dbReference type="Proteomes" id="UP001177023">
    <property type="component" value="Unassembled WGS sequence"/>
</dbReference>
<evidence type="ECO:0000256" key="1">
    <source>
        <dbReference type="ARBA" id="ARBA00004123"/>
    </source>
</evidence>
<gene>
    <name evidence="5" type="ORF">MSPICULIGERA_LOCUS4467</name>
</gene>
<dbReference type="InterPro" id="IPR036388">
    <property type="entry name" value="WH-like_DNA-bd_sf"/>
</dbReference>
<dbReference type="InterPro" id="IPR047655">
    <property type="entry name" value="Transpos_IS630-like"/>
</dbReference>
<proteinExistence type="predicted"/>
<dbReference type="GO" id="GO:0003677">
    <property type="term" value="F:DNA binding"/>
    <property type="evidence" value="ECO:0007669"/>
    <property type="project" value="InterPro"/>
</dbReference>
<sequence length="331" mass="37293">MGRGKVLSAMEIGKIQAYTDVGLSARIIAKKIGRSHNVVNRFLKNPNGYATKKSTGRPKSLNAQQVDTIRKAASNSTQGSRQIQKQLAPTTSRSTVYRAISSAQIWKWTKMAQEPALKPHHIQHRAKFADEHMTWSAEWNDTIWTDEKKFNLDGPDGLARYWRDAQQPPLVHRTRNFGGGRLMIWAGFSSDGPTPLAICSCKMNAADYIDILDRHLLPYVNSNPNKTYILMQDNASIHKAKKTMEWLDQHNIKTLDWPACSPDLNPIENIWGILVRDVYKNGQQYANVADLETAVRRAWSNIPAATFKKLASTLPKRINLLIKSGGEGIDY</sequence>
<accession>A0AA36FSV8</accession>
<dbReference type="Gene3D" id="3.30.420.10">
    <property type="entry name" value="Ribonuclease H-like superfamily/Ribonuclease H"/>
    <property type="match status" value="1"/>
</dbReference>
<keyword evidence="6" id="KW-1185">Reference proteome</keyword>
<evidence type="ECO:0000259" key="3">
    <source>
        <dbReference type="Pfam" id="PF11427"/>
    </source>
</evidence>
<dbReference type="InterPro" id="IPR009057">
    <property type="entry name" value="Homeodomain-like_sf"/>
</dbReference>
<dbReference type="SUPFAM" id="SSF46689">
    <property type="entry name" value="Homeodomain-like"/>
    <property type="match status" value="1"/>
</dbReference>
<comment type="caution">
    <text evidence="5">The sequence shown here is derived from an EMBL/GenBank/DDBJ whole genome shotgun (WGS) entry which is preliminary data.</text>
</comment>
<dbReference type="PANTHER" id="PTHR23022">
    <property type="entry name" value="TRANSPOSABLE ELEMENT-RELATED"/>
    <property type="match status" value="1"/>
</dbReference>
<feature type="region of interest" description="Disordered" evidence="2">
    <location>
        <begin position="45"/>
        <end position="64"/>
    </location>
</feature>
<dbReference type="Gene3D" id="1.10.10.10">
    <property type="entry name" value="Winged helix-like DNA-binding domain superfamily/Winged helix DNA-binding domain"/>
    <property type="match status" value="1"/>
</dbReference>
<evidence type="ECO:0000313" key="6">
    <source>
        <dbReference type="Proteomes" id="UP001177023"/>
    </source>
</evidence>
<dbReference type="Gene3D" id="1.10.10.60">
    <property type="entry name" value="Homeodomain-like"/>
    <property type="match status" value="1"/>
</dbReference>
<dbReference type="EMBL" id="CATQJA010001115">
    <property type="protein sequence ID" value="CAJ0565840.1"/>
    <property type="molecule type" value="Genomic_DNA"/>
</dbReference>
<evidence type="ECO:0000256" key="2">
    <source>
        <dbReference type="SAM" id="MobiDB-lite"/>
    </source>
</evidence>
<dbReference type="InterPro" id="IPR036397">
    <property type="entry name" value="RNaseH_sf"/>
</dbReference>
<dbReference type="InterPro" id="IPR038717">
    <property type="entry name" value="Tc1-like_DDE_dom"/>
</dbReference>
<dbReference type="AlphaFoldDB" id="A0AA36FSV8"/>
<reference evidence="5" key="1">
    <citation type="submission" date="2023-06" db="EMBL/GenBank/DDBJ databases">
        <authorList>
            <person name="Delattre M."/>
        </authorList>
    </citation>
    <scope>NUCLEOTIDE SEQUENCE</scope>
    <source>
        <strain evidence="5">AF72</strain>
    </source>
</reference>
<protein>
    <recommendedName>
        <fullName evidence="7">Tc1-like transposase DDE domain-containing protein</fullName>
    </recommendedName>
</protein>
<dbReference type="Pfam" id="PF13358">
    <property type="entry name" value="DDE_3"/>
    <property type="match status" value="1"/>
</dbReference>
<feature type="domain" description="Tc1-like transposase DDE" evidence="4">
    <location>
        <begin position="142"/>
        <end position="290"/>
    </location>
</feature>
<dbReference type="InterPro" id="IPR052338">
    <property type="entry name" value="Transposase_5"/>
</dbReference>
<dbReference type="GO" id="GO:0005634">
    <property type="term" value="C:nucleus"/>
    <property type="evidence" value="ECO:0007669"/>
    <property type="project" value="UniProtKB-SubCell"/>
</dbReference>
<evidence type="ECO:0000313" key="5">
    <source>
        <dbReference type="EMBL" id="CAJ0565840.1"/>
    </source>
</evidence>
<organism evidence="5 6">
    <name type="scientific">Mesorhabditis spiculigera</name>
    <dbReference type="NCBI Taxonomy" id="96644"/>
    <lineage>
        <taxon>Eukaryota</taxon>
        <taxon>Metazoa</taxon>
        <taxon>Ecdysozoa</taxon>
        <taxon>Nematoda</taxon>
        <taxon>Chromadorea</taxon>
        <taxon>Rhabditida</taxon>
        <taxon>Rhabditina</taxon>
        <taxon>Rhabditomorpha</taxon>
        <taxon>Rhabditoidea</taxon>
        <taxon>Rhabditidae</taxon>
        <taxon>Mesorhabditinae</taxon>
        <taxon>Mesorhabditis</taxon>
    </lineage>
</organism>
<evidence type="ECO:0000259" key="4">
    <source>
        <dbReference type="Pfam" id="PF13358"/>
    </source>
</evidence>
<feature type="non-terminal residue" evidence="5">
    <location>
        <position position="1"/>
    </location>
</feature>
<dbReference type="PANTHER" id="PTHR23022:SF129">
    <property type="entry name" value="TRANSPOSABLE ELEMENT TC3 TRANSPOSASE"/>
    <property type="match status" value="1"/>
</dbReference>
<comment type="subcellular location">
    <subcellularLocation>
        <location evidence="1">Nucleus</location>
    </subcellularLocation>
</comment>
<dbReference type="NCBIfam" id="NF033545">
    <property type="entry name" value="transpos_IS630"/>
    <property type="match status" value="1"/>
</dbReference>
<dbReference type="Pfam" id="PF11427">
    <property type="entry name" value="HTH_Tnp_Tc3_1"/>
    <property type="match status" value="1"/>
</dbReference>
<evidence type="ECO:0008006" key="7">
    <source>
        <dbReference type="Google" id="ProtNLM"/>
    </source>
</evidence>